<feature type="domain" description="STAS" evidence="1">
    <location>
        <begin position="14"/>
        <end position="94"/>
    </location>
</feature>
<reference evidence="2 3" key="1">
    <citation type="submission" date="2020-08" db="EMBL/GenBank/DDBJ databases">
        <title>Genomic Encyclopedia of Type Strains, Phase III (KMG-III): the genomes of soil and plant-associated and newly described type strains.</title>
        <authorList>
            <person name="Whitman W."/>
        </authorList>
    </citation>
    <scope>NUCLEOTIDE SEQUENCE [LARGE SCALE GENOMIC DNA]</scope>
    <source>
        <strain evidence="2 3">CECT 8577</strain>
    </source>
</reference>
<dbReference type="Gene3D" id="3.30.750.24">
    <property type="entry name" value="STAS domain"/>
    <property type="match status" value="1"/>
</dbReference>
<dbReference type="InterPro" id="IPR036513">
    <property type="entry name" value="STAS_dom_sf"/>
</dbReference>
<sequence length="123" mass="12863">MRADYNLITTPSAVFTVEGDLAGSSTALLAERLWPHVLSGPPETVVDLAPATTIDTAGLDLLIAVHTYATHRHIPFDVVNAAPHLHAMLQATGVSALPAAHSRSEFALTTSPPPQSDTAMAMA</sequence>
<organism evidence="2 3">
    <name type="scientific">Prauserella isguenensis</name>
    <dbReference type="NCBI Taxonomy" id="1470180"/>
    <lineage>
        <taxon>Bacteria</taxon>
        <taxon>Bacillati</taxon>
        <taxon>Actinomycetota</taxon>
        <taxon>Actinomycetes</taxon>
        <taxon>Pseudonocardiales</taxon>
        <taxon>Pseudonocardiaceae</taxon>
        <taxon>Prauserella</taxon>
    </lineage>
</organism>
<dbReference type="PROSITE" id="PS50801">
    <property type="entry name" value="STAS"/>
    <property type="match status" value="1"/>
</dbReference>
<dbReference type="InterPro" id="IPR058548">
    <property type="entry name" value="MlaB-like_STAS"/>
</dbReference>
<proteinExistence type="predicted"/>
<dbReference type="SUPFAM" id="SSF52091">
    <property type="entry name" value="SpoIIaa-like"/>
    <property type="match status" value="1"/>
</dbReference>
<evidence type="ECO:0000259" key="1">
    <source>
        <dbReference type="PROSITE" id="PS50801"/>
    </source>
</evidence>
<comment type="caution">
    <text evidence="2">The sequence shown here is derived from an EMBL/GenBank/DDBJ whole genome shotgun (WGS) entry which is preliminary data.</text>
</comment>
<protein>
    <submittedName>
        <fullName evidence="2">Anti-anti-sigma regulatory factor</fullName>
    </submittedName>
</protein>
<accession>A0A839S2G2</accession>
<evidence type="ECO:0000313" key="2">
    <source>
        <dbReference type="EMBL" id="MBB3050949.1"/>
    </source>
</evidence>
<dbReference type="CDD" id="cd07043">
    <property type="entry name" value="STAS_anti-anti-sigma_factors"/>
    <property type="match status" value="1"/>
</dbReference>
<gene>
    <name evidence="2" type="ORF">FHS23_001972</name>
</gene>
<dbReference type="InterPro" id="IPR002645">
    <property type="entry name" value="STAS_dom"/>
</dbReference>
<dbReference type="Proteomes" id="UP000550714">
    <property type="component" value="Unassembled WGS sequence"/>
</dbReference>
<dbReference type="RefSeq" id="WP_183651981.1">
    <property type="nucleotide sequence ID" value="NZ_JACHWU010000002.1"/>
</dbReference>
<name>A0A839S2G2_9PSEU</name>
<dbReference type="AlphaFoldDB" id="A0A839S2G2"/>
<keyword evidence="3" id="KW-1185">Reference proteome</keyword>
<dbReference type="Pfam" id="PF13466">
    <property type="entry name" value="STAS_2"/>
    <property type="match status" value="1"/>
</dbReference>
<dbReference type="EMBL" id="JACHWU010000002">
    <property type="protein sequence ID" value="MBB3050949.1"/>
    <property type="molecule type" value="Genomic_DNA"/>
</dbReference>
<evidence type="ECO:0000313" key="3">
    <source>
        <dbReference type="Proteomes" id="UP000550714"/>
    </source>
</evidence>